<dbReference type="GO" id="GO:0003700">
    <property type="term" value="F:DNA-binding transcription factor activity"/>
    <property type="evidence" value="ECO:0007669"/>
    <property type="project" value="InterPro"/>
</dbReference>
<keyword evidence="3" id="KW-0804">Transcription</keyword>
<dbReference type="Gene3D" id="2.60.120.10">
    <property type="entry name" value="Jelly Rolls"/>
    <property type="match status" value="1"/>
</dbReference>
<accession>A0A833GWZ5</accession>
<evidence type="ECO:0000259" key="5">
    <source>
        <dbReference type="PROSITE" id="PS51063"/>
    </source>
</evidence>
<feature type="compositionally biased region" description="Polar residues" evidence="4">
    <location>
        <begin position="1"/>
        <end position="12"/>
    </location>
</feature>
<keyword evidence="1" id="KW-0805">Transcription regulation</keyword>
<feature type="domain" description="HTH crp-type" evidence="5">
    <location>
        <begin position="152"/>
        <end position="222"/>
    </location>
</feature>
<dbReference type="Pfam" id="PF13545">
    <property type="entry name" value="HTH_Crp_2"/>
    <property type="match status" value="1"/>
</dbReference>
<dbReference type="Proteomes" id="UP000460298">
    <property type="component" value="Unassembled WGS sequence"/>
</dbReference>
<evidence type="ECO:0000256" key="3">
    <source>
        <dbReference type="ARBA" id="ARBA00023163"/>
    </source>
</evidence>
<dbReference type="InterPro" id="IPR050397">
    <property type="entry name" value="Env_Response_Regulators"/>
</dbReference>
<dbReference type="Pfam" id="PF00027">
    <property type="entry name" value="cNMP_binding"/>
    <property type="match status" value="1"/>
</dbReference>
<evidence type="ECO:0000313" key="6">
    <source>
        <dbReference type="EMBL" id="KAB2928535.1"/>
    </source>
</evidence>
<dbReference type="InterPro" id="IPR018335">
    <property type="entry name" value="Tscrpt_reg_HTH_Crp-type_CS"/>
</dbReference>
<dbReference type="InterPro" id="IPR000595">
    <property type="entry name" value="cNMP-bd_dom"/>
</dbReference>
<evidence type="ECO:0000256" key="2">
    <source>
        <dbReference type="ARBA" id="ARBA00023125"/>
    </source>
</evidence>
<dbReference type="FunFam" id="1.10.10.10:FF:000028">
    <property type="entry name" value="Fumarate/nitrate reduction transcriptional regulator Fnr"/>
    <property type="match status" value="1"/>
</dbReference>
<dbReference type="AlphaFoldDB" id="A0A833GWZ5"/>
<sequence>MLMQATALQSGQPLRVTPSAPPPTVCHTISDAFTLLGASMRFERNSEIYGEDEPADYVYKIVSGAVRSYKLLSDGRRQIGAFHLPGDVFGLEAGEDHRFTAEAVADSVILVAKRNTIIAHATRDAEMARALWRVTAGDLERAQNHLLLLGRKNAQERVATFLLEMASRAASTTEIELPMSRQDIADYLGLTIETVSRTLTQLEGDAAIEIPTSRHILLRDRSALRRLNA</sequence>
<organism evidence="6 7">
    <name type="scientific">Leptonema illini</name>
    <dbReference type="NCBI Taxonomy" id="183"/>
    <lineage>
        <taxon>Bacteria</taxon>
        <taxon>Pseudomonadati</taxon>
        <taxon>Spirochaetota</taxon>
        <taxon>Spirochaetia</taxon>
        <taxon>Leptospirales</taxon>
        <taxon>Leptospiraceae</taxon>
        <taxon>Leptonema</taxon>
    </lineage>
</organism>
<dbReference type="PANTHER" id="PTHR24567">
    <property type="entry name" value="CRP FAMILY TRANSCRIPTIONAL REGULATORY PROTEIN"/>
    <property type="match status" value="1"/>
</dbReference>
<dbReference type="InterPro" id="IPR018490">
    <property type="entry name" value="cNMP-bd_dom_sf"/>
</dbReference>
<evidence type="ECO:0000313" key="7">
    <source>
        <dbReference type="Proteomes" id="UP000460298"/>
    </source>
</evidence>
<dbReference type="SMART" id="SM00100">
    <property type="entry name" value="cNMP"/>
    <property type="match status" value="1"/>
</dbReference>
<dbReference type="InterPro" id="IPR036390">
    <property type="entry name" value="WH_DNA-bd_sf"/>
</dbReference>
<evidence type="ECO:0000256" key="1">
    <source>
        <dbReference type="ARBA" id="ARBA00023015"/>
    </source>
</evidence>
<keyword evidence="2" id="KW-0238">DNA-binding</keyword>
<dbReference type="InterPro" id="IPR014710">
    <property type="entry name" value="RmlC-like_jellyroll"/>
</dbReference>
<proteinExistence type="predicted"/>
<dbReference type="CDD" id="cd00092">
    <property type="entry name" value="HTH_CRP"/>
    <property type="match status" value="1"/>
</dbReference>
<dbReference type="Gene3D" id="1.10.10.10">
    <property type="entry name" value="Winged helix-like DNA-binding domain superfamily/Winged helix DNA-binding domain"/>
    <property type="match status" value="1"/>
</dbReference>
<reference evidence="6 7" key="1">
    <citation type="submission" date="2019-10" db="EMBL/GenBank/DDBJ databases">
        <title>Extracellular Electron Transfer in a Candidatus Methanoperedens spp. Enrichment Culture.</title>
        <authorList>
            <person name="Berger S."/>
            <person name="Rangel Shaw D."/>
            <person name="Berben T."/>
            <person name="In 'T Zandt M."/>
            <person name="Frank J."/>
            <person name="Reimann J."/>
            <person name="Jetten M.S.M."/>
            <person name="Welte C.U."/>
        </authorList>
    </citation>
    <scope>NUCLEOTIDE SEQUENCE [LARGE SCALE GENOMIC DNA]</scope>
    <source>
        <strain evidence="6">SB12</strain>
    </source>
</reference>
<dbReference type="GO" id="GO:0003677">
    <property type="term" value="F:DNA binding"/>
    <property type="evidence" value="ECO:0007669"/>
    <property type="project" value="UniProtKB-KW"/>
</dbReference>
<protein>
    <submittedName>
        <fullName evidence="6">Helix-turn-helix domain-containing protein</fullName>
    </submittedName>
</protein>
<evidence type="ECO:0000256" key="4">
    <source>
        <dbReference type="SAM" id="MobiDB-lite"/>
    </source>
</evidence>
<dbReference type="PROSITE" id="PS51063">
    <property type="entry name" value="HTH_CRP_2"/>
    <property type="match status" value="1"/>
</dbReference>
<dbReference type="PROSITE" id="PS00042">
    <property type="entry name" value="HTH_CRP_1"/>
    <property type="match status" value="1"/>
</dbReference>
<dbReference type="GO" id="GO:0005829">
    <property type="term" value="C:cytosol"/>
    <property type="evidence" value="ECO:0007669"/>
    <property type="project" value="TreeGrafter"/>
</dbReference>
<dbReference type="PRINTS" id="PR00034">
    <property type="entry name" value="HTHCRP"/>
</dbReference>
<dbReference type="SUPFAM" id="SSF51206">
    <property type="entry name" value="cAMP-binding domain-like"/>
    <property type="match status" value="1"/>
</dbReference>
<dbReference type="InterPro" id="IPR012318">
    <property type="entry name" value="HTH_CRP"/>
</dbReference>
<dbReference type="SMART" id="SM00419">
    <property type="entry name" value="HTH_CRP"/>
    <property type="match status" value="1"/>
</dbReference>
<dbReference type="PANTHER" id="PTHR24567:SF75">
    <property type="entry name" value="FUMARATE AND NITRATE REDUCTION REGULATORY PROTEIN"/>
    <property type="match status" value="1"/>
</dbReference>
<gene>
    <name evidence="6" type="ORF">F9K24_21855</name>
</gene>
<dbReference type="CDD" id="cd00038">
    <property type="entry name" value="CAP_ED"/>
    <property type="match status" value="1"/>
</dbReference>
<dbReference type="SUPFAM" id="SSF46785">
    <property type="entry name" value="Winged helix' DNA-binding domain"/>
    <property type="match status" value="1"/>
</dbReference>
<comment type="caution">
    <text evidence="6">The sequence shown here is derived from an EMBL/GenBank/DDBJ whole genome shotgun (WGS) entry which is preliminary data.</text>
</comment>
<dbReference type="InterPro" id="IPR036388">
    <property type="entry name" value="WH-like_DNA-bd_sf"/>
</dbReference>
<name>A0A833GWZ5_9LEPT</name>
<dbReference type="EMBL" id="WBUI01000048">
    <property type="protein sequence ID" value="KAB2928535.1"/>
    <property type="molecule type" value="Genomic_DNA"/>
</dbReference>
<feature type="region of interest" description="Disordered" evidence="4">
    <location>
        <begin position="1"/>
        <end position="21"/>
    </location>
</feature>